<sequence>MGKSGKILGSRRKLCGRSPGSFKDHKRVRSFVWLAFKQRREDGSALAELCETEIRSGSLALTDSWGAVQYSLEVANAIKEGFTRGSNFALIRRIIQLFSQTQH</sequence>
<dbReference type="EMBL" id="JABEZX010000011">
    <property type="protein sequence ID" value="MBA0570640.1"/>
    <property type="molecule type" value="Genomic_DNA"/>
</dbReference>
<gene>
    <name evidence="1" type="ORF">Golob_004259</name>
</gene>
<dbReference type="AlphaFoldDB" id="A0A7J8N1E5"/>
<accession>A0A7J8N1E5</accession>
<dbReference type="Proteomes" id="UP000593572">
    <property type="component" value="Unassembled WGS sequence"/>
</dbReference>
<organism evidence="1 2">
    <name type="scientific">Gossypium lobatum</name>
    <dbReference type="NCBI Taxonomy" id="34289"/>
    <lineage>
        <taxon>Eukaryota</taxon>
        <taxon>Viridiplantae</taxon>
        <taxon>Streptophyta</taxon>
        <taxon>Embryophyta</taxon>
        <taxon>Tracheophyta</taxon>
        <taxon>Spermatophyta</taxon>
        <taxon>Magnoliopsida</taxon>
        <taxon>eudicotyledons</taxon>
        <taxon>Gunneridae</taxon>
        <taxon>Pentapetalae</taxon>
        <taxon>rosids</taxon>
        <taxon>malvids</taxon>
        <taxon>Malvales</taxon>
        <taxon>Malvaceae</taxon>
        <taxon>Malvoideae</taxon>
        <taxon>Gossypium</taxon>
    </lineage>
</organism>
<name>A0A7J8N1E5_9ROSI</name>
<protein>
    <submittedName>
        <fullName evidence="1">Uncharacterized protein</fullName>
    </submittedName>
</protein>
<evidence type="ECO:0000313" key="2">
    <source>
        <dbReference type="Proteomes" id="UP000593572"/>
    </source>
</evidence>
<proteinExistence type="predicted"/>
<keyword evidence="2" id="KW-1185">Reference proteome</keyword>
<reference evidence="1 2" key="1">
    <citation type="journal article" date="2019" name="Genome Biol. Evol.">
        <title>Insights into the evolution of the New World diploid cottons (Gossypium, subgenus Houzingenia) based on genome sequencing.</title>
        <authorList>
            <person name="Grover C.E."/>
            <person name="Arick M.A. 2nd"/>
            <person name="Thrash A."/>
            <person name="Conover J.L."/>
            <person name="Sanders W.S."/>
            <person name="Peterson D.G."/>
            <person name="Frelichowski J.E."/>
            <person name="Scheffler J.A."/>
            <person name="Scheffler B.E."/>
            <person name="Wendel J.F."/>
        </authorList>
    </citation>
    <scope>NUCLEOTIDE SEQUENCE [LARGE SCALE GENOMIC DNA]</scope>
    <source>
        <strain evidence="1">157</strain>
        <tissue evidence="1">Leaf</tissue>
    </source>
</reference>
<comment type="caution">
    <text evidence="1">The sequence shown here is derived from an EMBL/GenBank/DDBJ whole genome shotgun (WGS) entry which is preliminary data.</text>
</comment>
<evidence type="ECO:0000313" key="1">
    <source>
        <dbReference type="EMBL" id="MBA0570640.1"/>
    </source>
</evidence>